<gene>
    <name evidence="2" type="ORF">ACFFGN_02170</name>
</gene>
<feature type="region of interest" description="Disordered" evidence="1">
    <location>
        <begin position="142"/>
        <end position="167"/>
    </location>
</feature>
<comment type="caution">
    <text evidence="2">The sequence shown here is derived from an EMBL/GenBank/DDBJ whole genome shotgun (WGS) entry which is preliminary data.</text>
</comment>
<evidence type="ECO:0000313" key="2">
    <source>
        <dbReference type="EMBL" id="MFC0622847.1"/>
    </source>
</evidence>
<keyword evidence="3" id="KW-1185">Reference proteome</keyword>
<protein>
    <recommendedName>
        <fullName evidence="4">DUF2470 domain-containing protein</fullName>
    </recommendedName>
</protein>
<evidence type="ECO:0000313" key="3">
    <source>
        <dbReference type="Proteomes" id="UP001589890"/>
    </source>
</evidence>
<name>A0ABV6QGI8_9ACTN</name>
<dbReference type="RefSeq" id="WP_380043524.1">
    <property type="nucleotide sequence ID" value="NZ_JBHLTC010000001.1"/>
</dbReference>
<accession>A0ABV6QGI8</accession>
<proteinExistence type="predicted"/>
<dbReference type="EMBL" id="JBHLTC010000001">
    <property type="protein sequence ID" value="MFC0622847.1"/>
    <property type="molecule type" value="Genomic_DNA"/>
</dbReference>
<reference evidence="2 3" key="1">
    <citation type="submission" date="2024-09" db="EMBL/GenBank/DDBJ databases">
        <authorList>
            <person name="Sun Q."/>
            <person name="Mori K."/>
        </authorList>
    </citation>
    <scope>NUCLEOTIDE SEQUENCE [LARGE SCALE GENOMIC DNA]</scope>
    <source>
        <strain evidence="2 3">CGMCC 1.15906</strain>
    </source>
</reference>
<sequence length="167" mass="18422">MALSIGKRDIAKMVTVLNKDHADMATAALAALEAALAIFEAKAKYTVVGQLHWKTGPIDADEAASNRVALGWYATVNQADKDAYALTYSPQTHETFRAWTVPVHHGTPAAYYAARKQVREAAEASLRSEPERELQRRQQWFKDHPDTEPPADWGFIWKTGQASGGDA</sequence>
<organism evidence="2 3">
    <name type="scientific">Kribbella deserti</name>
    <dbReference type="NCBI Taxonomy" id="1926257"/>
    <lineage>
        <taxon>Bacteria</taxon>
        <taxon>Bacillati</taxon>
        <taxon>Actinomycetota</taxon>
        <taxon>Actinomycetes</taxon>
        <taxon>Propionibacteriales</taxon>
        <taxon>Kribbellaceae</taxon>
        <taxon>Kribbella</taxon>
    </lineage>
</organism>
<evidence type="ECO:0000256" key="1">
    <source>
        <dbReference type="SAM" id="MobiDB-lite"/>
    </source>
</evidence>
<evidence type="ECO:0008006" key="4">
    <source>
        <dbReference type="Google" id="ProtNLM"/>
    </source>
</evidence>
<dbReference type="Proteomes" id="UP001589890">
    <property type="component" value="Unassembled WGS sequence"/>
</dbReference>